<keyword evidence="1" id="KW-0472">Membrane</keyword>
<organism evidence="2 3">
    <name type="scientific">Halodesulfovibrio marinisediminis DSM 17456</name>
    <dbReference type="NCBI Taxonomy" id="1121457"/>
    <lineage>
        <taxon>Bacteria</taxon>
        <taxon>Pseudomonadati</taxon>
        <taxon>Thermodesulfobacteriota</taxon>
        <taxon>Desulfovibrionia</taxon>
        <taxon>Desulfovibrionales</taxon>
        <taxon>Desulfovibrionaceae</taxon>
        <taxon>Halodesulfovibrio</taxon>
    </lineage>
</organism>
<keyword evidence="1" id="KW-0812">Transmembrane</keyword>
<feature type="transmembrane region" description="Helical" evidence="1">
    <location>
        <begin position="60"/>
        <end position="81"/>
    </location>
</feature>
<dbReference type="RefSeq" id="WP_139296764.1">
    <property type="nucleotide sequence ID" value="NZ_FSRG01000004.1"/>
</dbReference>
<reference evidence="3" key="1">
    <citation type="submission" date="2016-11" db="EMBL/GenBank/DDBJ databases">
        <authorList>
            <person name="Varghese N."/>
            <person name="Submissions S."/>
        </authorList>
    </citation>
    <scope>NUCLEOTIDE SEQUENCE [LARGE SCALE GENOMIC DNA]</scope>
    <source>
        <strain evidence="3">DSM 17456</strain>
    </source>
</reference>
<dbReference type="AlphaFoldDB" id="A0A1N6G159"/>
<keyword evidence="3" id="KW-1185">Reference proteome</keyword>
<accession>A0A1N6G159</accession>
<feature type="transmembrane region" description="Helical" evidence="1">
    <location>
        <begin position="18"/>
        <end position="40"/>
    </location>
</feature>
<evidence type="ECO:0000313" key="3">
    <source>
        <dbReference type="Proteomes" id="UP000184694"/>
    </source>
</evidence>
<proteinExistence type="predicted"/>
<evidence type="ECO:0000313" key="2">
    <source>
        <dbReference type="EMBL" id="SIO01316.1"/>
    </source>
</evidence>
<name>A0A1N6G159_9BACT</name>
<gene>
    <name evidence="2" type="ORF">SAMN02745161_1626</name>
</gene>
<dbReference type="Proteomes" id="UP000184694">
    <property type="component" value="Unassembled WGS sequence"/>
</dbReference>
<dbReference type="OrthoDB" id="9989379at2"/>
<evidence type="ECO:0000256" key="1">
    <source>
        <dbReference type="SAM" id="Phobius"/>
    </source>
</evidence>
<dbReference type="EMBL" id="FSRG01000004">
    <property type="protein sequence ID" value="SIO01316.1"/>
    <property type="molecule type" value="Genomic_DNA"/>
</dbReference>
<keyword evidence="1" id="KW-1133">Transmembrane helix</keyword>
<protein>
    <submittedName>
        <fullName evidence="2">Uncharacterized protein</fullName>
    </submittedName>
</protein>
<sequence>MPCAARDNGKSFAEFAKLILTFLLNSATTFFDVAGVIGTSKRSGVMLGELLEGMMHSTPQGFVGVGLIFIYFVVIFSTAIYRVKKGEHLDHH</sequence>